<keyword evidence="5 7" id="KW-0067">ATP-binding</keyword>
<feature type="compositionally biased region" description="Polar residues" evidence="8">
    <location>
        <begin position="751"/>
        <end position="762"/>
    </location>
</feature>
<evidence type="ECO:0000313" key="10">
    <source>
        <dbReference type="EnsemblMetazoa" id="XP_022663205"/>
    </source>
</evidence>
<dbReference type="KEGG" id="vde:111251148"/>
<keyword evidence="11" id="KW-1185">Reference proteome</keyword>
<feature type="compositionally biased region" description="Basic and acidic residues" evidence="8">
    <location>
        <begin position="764"/>
        <end position="779"/>
    </location>
</feature>
<organism evidence="10 11">
    <name type="scientific">Varroa destructor</name>
    <name type="common">Honeybee mite</name>
    <dbReference type="NCBI Taxonomy" id="109461"/>
    <lineage>
        <taxon>Eukaryota</taxon>
        <taxon>Metazoa</taxon>
        <taxon>Ecdysozoa</taxon>
        <taxon>Arthropoda</taxon>
        <taxon>Chelicerata</taxon>
        <taxon>Arachnida</taxon>
        <taxon>Acari</taxon>
        <taxon>Parasitiformes</taxon>
        <taxon>Mesostigmata</taxon>
        <taxon>Gamasina</taxon>
        <taxon>Dermanyssoidea</taxon>
        <taxon>Varroidae</taxon>
        <taxon>Varroa</taxon>
    </lineage>
</organism>
<feature type="compositionally biased region" description="Low complexity" evidence="8">
    <location>
        <begin position="913"/>
        <end position="926"/>
    </location>
</feature>
<dbReference type="CDD" id="cd14017">
    <property type="entry name" value="STKc_TTBK"/>
    <property type="match status" value="1"/>
</dbReference>
<name>A0A7M7KBB9_VARDE</name>
<feature type="compositionally biased region" description="Basic and acidic residues" evidence="8">
    <location>
        <begin position="454"/>
        <end position="470"/>
    </location>
</feature>
<sequence>MATAAPAAEDLLQPGHVVKERWKVVKKIGGGGFGEIYEGLDLVSKELVALKLESAKQAKQVLKMEVAVLKKLQGREHVCRFIGCGRNDRFNYVVMQLQGKNLAELRRSQPRGAFGLSTTLRLGYQILQAIESIHGVGFLHRDIKPSNFAMGRSAHNCRKVYMLDFGLARQYITASGEVRPPRAAAGFRGTVRYASINAHKNKEMGRHDDLWSLFYMLVEFVNGQLPWRKIKDKEQVGIMKEKYDHRLLLKHLPSDFRQFLDQISTLDYYEKPDYASLLSIFEHCMKRRGVKESDPFDWEKTYTDSSQANNSTSTQGPSKPTPETIPAAAAVTTTPITTQAQTAQTDNLLAAGGGGASEENVIGSYDEQAPPPELRGRTPKLIAPPHAAPLHAGAHPGHAVPPTSIDIGVGAGDLPAGLSAPHPGRLYPDNVRPLVHEQNNNVQQLNAGEETPTVDERTKSRLTLEQKTEPSGHGLGGLGGIGAGVGHGIGVVMSASTGRMSHSTLAGESRGSSPADRDSRNGTREAREGREGREGREPIRDRMLSGHHTLPAHRHPQRSQSATAVPAGMALDEGSKLKSQSRQEFEHAQQRPSAGSYRRLHHVRRSATSGRDASYTQFAVADDISAMQNVTRGGIAAMTLASRWQGSFDDSEETDHEMDENNATSPEQAAKNEHRNKQISERLEEGRMVIGDEADAPSALSAKQGVLQTQMRRAMSQPACASRSGSERGLARVWSCPSISLRSCPEEENGHAQQPVKQQSLDSALKDAERQKQEPERRSSFPSIHLRGTPPGGQEDREEGDQHSSNSASNDKSGSRLPKGILKNKLILQHQTLEQAKEPEGSVYFDAPSHLRGESASPTAGRSEEQLGEAAAATTLLLTTAMTITSITSQMQSQTQMIKVSDLAGALRRNCEVGSGQQVSSSTSATKPSRIPVKLDSPVQIRHRQQQHQHTHAAGGTPNHQRRRPQSMVERDPEFQDDDRGLRSGSVGRLANGQDPSANRGSWSGGIGILQVPMCVPVFPSVGSGPIEEASTTQQSTPPLPSSGGVIVPCRLVTLTNDLGSDGSGSSEDEDDRGAGADQVQAQRVLVFDSNVRLPRMQQLERVMSHSDVRMNGYFVEGGGSEGEEECDEDSDDDDDEEYVDMPLAEKLQQKPCSTGFDREHRNVVEVRTALTPQAFSFPADSASTKKTSSANNGQAIVAHPSSRFVVTPHESSIDFVAREDNAESDEVEYEDEIGEEREQEEGNSDAVEDQNEIADESENSKGDDDEVEDDDANRRPFVSPLNVVQRVITITQPGAGEGPSSKEDGNSENDKNNDDDDDDEEEEEEAEDQTGPKESEEADAEGDESPEGKTASDTDDQDGEGQDGRQLNKNQASPSTWNGANEKATESSDVHYESDDEEHGENGERERDGDEASDDGDCVVGVNRDSRHDNNDDDEDQNDNNNRSEASSDHNDLPRSTLVSSTIAAQPTRSQFPTKQIVTGEAPQNLMSQPPAEVKQSAAKTMVMAVTGSQTSSVHTVCVPSPLKKSPTMLSKQEEAKIARSLERKQSAHAPSNLKPNVVIRYVVINNDDDNDDSSGEYTYEEVDEDIEDGPKQNKDQQQ</sequence>
<dbReference type="InterPro" id="IPR011009">
    <property type="entry name" value="Kinase-like_dom_sf"/>
</dbReference>
<evidence type="ECO:0000256" key="1">
    <source>
        <dbReference type="ARBA" id="ARBA00022527"/>
    </source>
</evidence>
<feature type="binding site" evidence="7">
    <location>
        <position position="51"/>
    </location>
    <ligand>
        <name>ATP</name>
        <dbReference type="ChEBI" id="CHEBI:30616"/>
    </ligand>
</feature>
<dbReference type="EnsemblMetazoa" id="XM_022807470">
    <property type="protein sequence ID" value="XP_022663205"/>
    <property type="gene ID" value="LOC111251148"/>
</dbReference>
<feature type="region of interest" description="Disordered" evidence="8">
    <location>
        <begin position="913"/>
        <end position="1004"/>
    </location>
</feature>
<feature type="region of interest" description="Disordered" evidence="8">
    <location>
        <begin position="574"/>
        <end position="612"/>
    </location>
</feature>
<dbReference type="InParanoid" id="A0A7M7KBB9"/>
<dbReference type="PROSITE" id="PS50011">
    <property type="entry name" value="PROTEIN_KINASE_DOM"/>
    <property type="match status" value="1"/>
</dbReference>
<feature type="compositionally biased region" description="Acidic residues" evidence="8">
    <location>
        <begin position="1337"/>
        <end position="1346"/>
    </location>
</feature>
<feature type="compositionally biased region" description="Polar residues" evidence="8">
    <location>
        <begin position="1368"/>
        <end position="1380"/>
    </location>
</feature>
<dbReference type="SUPFAM" id="SSF56112">
    <property type="entry name" value="Protein kinase-like (PK-like)"/>
    <property type="match status" value="1"/>
</dbReference>
<feature type="compositionally biased region" description="Acidic residues" evidence="8">
    <location>
        <begin position="1122"/>
        <end position="1137"/>
    </location>
</feature>
<dbReference type="Gene3D" id="1.10.510.10">
    <property type="entry name" value="Transferase(Phosphotransferase) domain 1"/>
    <property type="match status" value="1"/>
</dbReference>
<feature type="compositionally biased region" description="Acidic residues" evidence="8">
    <location>
        <begin position="649"/>
        <end position="660"/>
    </location>
</feature>
<dbReference type="Proteomes" id="UP000594260">
    <property type="component" value="Unplaced"/>
</dbReference>
<dbReference type="RefSeq" id="XP_022663205.1">
    <property type="nucleotide sequence ID" value="XM_022807470.1"/>
</dbReference>
<feature type="region of interest" description="Disordered" evidence="8">
    <location>
        <begin position="439"/>
        <end position="479"/>
    </location>
</feature>
<feature type="compositionally biased region" description="Basic residues" evidence="8">
    <location>
        <begin position="941"/>
        <end position="951"/>
    </location>
</feature>
<evidence type="ECO:0000256" key="3">
    <source>
        <dbReference type="ARBA" id="ARBA00022741"/>
    </source>
</evidence>
<dbReference type="PROSITE" id="PS00107">
    <property type="entry name" value="PROTEIN_KINASE_ATP"/>
    <property type="match status" value="1"/>
</dbReference>
<keyword evidence="3 7" id="KW-0547">Nucleotide-binding</keyword>
<feature type="region of interest" description="Disordered" evidence="8">
    <location>
        <begin position="1057"/>
        <end position="1081"/>
    </location>
</feature>
<evidence type="ECO:0000256" key="4">
    <source>
        <dbReference type="ARBA" id="ARBA00022777"/>
    </source>
</evidence>
<dbReference type="Pfam" id="PF00069">
    <property type="entry name" value="Pkinase"/>
    <property type="match status" value="1"/>
</dbReference>
<accession>A0A7M7KBB9</accession>
<feature type="region of interest" description="Disordered" evidence="8">
    <location>
        <begin position="646"/>
        <end position="676"/>
    </location>
</feature>
<evidence type="ECO:0000256" key="7">
    <source>
        <dbReference type="PROSITE-ProRule" id="PRU10141"/>
    </source>
</evidence>
<feature type="compositionally biased region" description="Basic and acidic residues" evidence="8">
    <location>
        <begin position="1401"/>
        <end position="1411"/>
    </location>
</feature>
<dbReference type="FunFam" id="1.10.510.10:FF:000481">
    <property type="entry name" value="Asator, isoform D"/>
    <property type="match status" value="1"/>
</dbReference>
<feature type="region of interest" description="Disordered" evidence="8">
    <location>
        <begin position="1116"/>
        <end position="1137"/>
    </location>
</feature>
<evidence type="ECO:0000256" key="8">
    <source>
        <dbReference type="SAM" id="MobiDB-lite"/>
    </source>
</evidence>
<feature type="compositionally biased region" description="Acidic residues" evidence="8">
    <location>
        <begin position="1223"/>
        <end position="1272"/>
    </location>
</feature>
<evidence type="ECO:0000259" key="9">
    <source>
        <dbReference type="PROSITE" id="PS50011"/>
    </source>
</evidence>
<feature type="compositionally biased region" description="Basic and acidic residues" evidence="8">
    <location>
        <begin position="515"/>
        <end position="540"/>
    </location>
</feature>
<evidence type="ECO:0000256" key="2">
    <source>
        <dbReference type="ARBA" id="ARBA00022679"/>
    </source>
</evidence>
<feature type="region of interest" description="Disordered" evidence="8">
    <location>
        <begin position="744"/>
        <end position="818"/>
    </location>
</feature>
<dbReference type="GeneID" id="111251148"/>
<dbReference type="OrthoDB" id="5979581at2759"/>
<feature type="compositionally biased region" description="Basic and acidic residues" evidence="8">
    <location>
        <begin position="1590"/>
        <end position="1600"/>
    </location>
</feature>
<feature type="region of interest" description="Disordered" evidence="8">
    <location>
        <begin position="1566"/>
        <end position="1600"/>
    </location>
</feature>
<dbReference type="GO" id="GO:0004674">
    <property type="term" value="F:protein serine/threonine kinase activity"/>
    <property type="evidence" value="ECO:0007669"/>
    <property type="project" value="UniProtKB-KW"/>
</dbReference>
<keyword evidence="2" id="KW-0808">Transferase</keyword>
<protein>
    <recommendedName>
        <fullName evidence="9">Protein kinase domain-containing protein</fullName>
    </recommendedName>
</protein>
<feature type="compositionally biased region" description="Basic and acidic residues" evidence="8">
    <location>
        <begin position="574"/>
        <end position="589"/>
    </location>
</feature>
<feature type="region of interest" description="Disordered" evidence="8">
    <location>
        <begin position="838"/>
        <end position="867"/>
    </location>
</feature>
<evidence type="ECO:0000313" key="11">
    <source>
        <dbReference type="Proteomes" id="UP000594260"/>
    </source>
</evidence>
<feature type="region of interest" description="Disordered" evidence="8">
    <location>
        <begin position="1026"/>
        <end position="1045"/>
    </location>
</feature>
<dbReference type="SMART" id="SM00220">
    <property type="entry name" value="S_TKc"/>
    <property type="match status" value="1"/>
</dbReference>
<feature type="region of interest" description="Disordered" evidence="8">
    <location>
        <begin position="296"/>
        <end position="325"/>
    </location>
</feature>
<feature type="compositionally biased region" description="Polar residues" evidence="8">
    <location>
        <begin position="303"/>
        <end position="318"/>
    </location>
</feature>
<dbReference type="InterPro" id="IPR050235">
    <property type="entry name" value="CK1_Ser-Thr_kinase"/>
</dbReference>
<keyword evidence="1" id="KW-0723">Serine/threonine-protein kinase</keyword>
<keyword evidence="4" id="KW-0418">Kinase</keyword>
<feature type="compositionally biased region" description="Acidic residues" evidence="8">
    <location>
        <begin position="1568"/>
        <end position="1589"/>
    </location>
</feature>
<dbReference type="GO" id="GO:0015630">
    <property type="term" value="C:microtubule cytoskeleton"/>
    <property type="evidence" value="ECO:0007669"/>
    <property type="project" value="UniProtKB-ARBA"/>
</dbReference>
<feature type="compositionally biased region" description="Basic and acidic residues" evidence="8">
    <location>
        <begin position="1301"/>
        <end position="1313"/>
    </location>
</feature>
<dbReference type="InterPro" id="IPR017441">
    <property type="entry name" value="Protein_kinase_ATP_BS"/>
</dbReference>
<dbReference type="PANTHER" id="PTHR11909">
    <property type="entry name" value="CASEIN KINASE-RELATED"/>
    <property type="match status" value="1"/>
</dbReference>
<dbReference type="GO" id="GO:0005524">
    <property type="term" value="F:ATP binding"/>
    <property type="evidence" value="ECO:0007669"/>
    <property type="project" value="UniProtKB-UniRule"/>
</dbReference>
<dbReference type="FunFam" id="3.30.200.20:FF:000358">
    <property type="entry name" value="Tau tubulin kinase 2b"/>
    <property type="match status" value="1"/>
</dbReference>
<feature type="compositionally biased region" description="Polar residues" evidence="8">
    <location>
        <begin position="1458"/>
        <end position="1476"/>
    </location>
</feature>
<proteinExistence type="inferred from homology"/>
<dbReference type="InterPro" id="IPR000719">
    <property type="entry name" value="Prot_kinase_dom"/>
</dbReference>
<reference evidence="10" key="1">
    <citation type="submission" date="2021-01" db="UniProtKB">
        <authorList>
            <consortium name="EnsemblMetazoa"/>
        </authorList>
    </citation>
    <scope>IDENTIFICATION</scope>
</reference>
<feature type="domain" description="Protein kinase" evidence="9">
    <location>
        <begin position="22"/>
        <end position="286"/>
    </location>
</feature>
<feature type="compositionally biased region" description="Polar residues" evidence="8">
    <location>
        <begin position="499"/>
        <end position="512"/>
    </location>
</feature>
<comment type="similarity">
    <text evidence="6">Belongs to the protein kinase superfamily. CK1 Ser/Thr protein kinase family.</text>
</comment>
<evidence type="ECO:0000256" key="6">
    <source>
        <dbReference type="ARBA" id="ARBA00061588"/>
    </source>
</evidence>
<feature type="compositionally biased region" description="Basic and acidic residues" evidence="8">
    <location>
        <begin position="969"/>
        <end position="982"/>
    </location>
</feature>
<evidence type="ECO:0000256" key="5">
    <source>
        <dbReference type="ARBA" id="ARBA00022840"/>
    </source>
</evidence>
<dbReference type="InterPro" id="IPR047916">
    <property type="entry name" value="TTBK_Asator-like_STKc"/>
</dbReference>
<feature type="region of interest" description="Disordered" evidence="8">
    <location>
        <begin position="499"/>
        <end position="540"/>
    </location>
</feature>
<feature type="region of interest" description="Disordered" evidence="8">
    <location>
        <begin position="1216"/>
        <end position="1476"/>
    </location>
</feature>
<feature type="compositionally biased region" description="Basic and acidic residues" evidence="8">
    <location>
        <begin position="1384"/>
        <end position="1394"/>
    </location>
</feature>
<feature type="compositionally biased region" description="Acidic residues" evidence="8">
    <location>
        <begin position="1314"/>
        <end position="1329"/>
    </location>
</feature>